<feature type="signal peptide" evidence="3">
    <location>
        <begin position="1"/>
        <end position="18"/>
    </location>
</feature>
<accession>I2BAK0</accession>
<dbReference type="PANTHER" id="PTHR38108">
    <property type="entry name" value="UPF0319 PROTEIN YCCT"/>
    <property type="match status" value="1"/>
</dbReference>
<keyword evidence="5" id="KW-1185">Reference proteome</keyword>
<organism evidence="4 5">
    <name type="scientific">Shimwellia blattae (strain ATCC 29907 / DSM 4481 / JCM 1650 / NBRC 105725 / CDC 9005-74)</name>
    <name type="common">Escherichia blattae</name>
    <dbReference type="NCBI Taxonomy" id="630626"/>
    <lineage>
        <taxon>Bacteria</taxon>
        <taxon>Pseudomonadati</taxon>
        <taxon>Pseudomonadota</taxon>
        <taxon>Gammaproteobacteria</taxon>
        <taxon>Enterobacterales</taxon>
        <taxon>Enterobacteriaceae</taxon>
        <taxon>Shimwellia</taxon>
    </lineage>
</organism>
<dbReference type="EMBL" id="CP001560">
    <property type="protein sequence ID" value="AFJ47554.1"/>
    <property type="molecule type" value="Genomic_DNA"/>
</dbReference>
<evidence type="ECO:0000256" key="3">
    <source>
        <dbReference type="SAM" id="SignalP"/>
    </source>
</evidence>
<dbReference type="InterPro" id="IPR018635">
    <property type="entry name" value="UPF0319"/>
</dbReference>
<dbReference type="Proteomes" id="UP000001955">
    <property type="component" value="Chromosome"/>
</dbReference>
<evidence type="ECO:0000313" key="5">
    <source>
        <dbReference type="Proteomes" id="UP000001955"/>
    </source>
</evidence>
<dbReference type="STRING" id="630626.EBL_c24680"/>
<evidence type="ECO:0000313" key="4">
    <source>
        <dbReference type="EMBL" id="AFJ47554.1"/>
    </source>
</evidence>
<dbReference type="Pfam" id="PF09829">
    <property type="entry name" value="DUF2057"/>
    <property type="match status" value="1"/>
</dbReference>
<sequence length="187" mass="20855">MKCCMMFVLLLLSAATSATTLHLPGDIELLVLDGKRISPSLVRGAEQIELNKGIHQIVLRVERNLPHGNLRVHYLSAPVILTFSTGSARHVSIQPPQINSLAEARYFDEHPGITLTDEPGQPLPVTQDILPVDNRLPADAINYEQLTRQYNLSGKIASQPRFTRATQPSPGVRFSWLRPDRIHQTIQ</sequence>
<evidence type="ECO:0000256" key="1">
    <source>
        <dbReference type="ARBA" id="ARBA00008490"/>
    </source>
</evidence>
<gene>
    <name evidence="4" type="primary">yccT</name>
    <name evidence="4" type="ordered locus">EBL_c24680</name>
</gene>
<proteinExistence type="inferred from homology"/>
<keyword evidence="2 3" id="KW-0732">Signal</keyword>
<reference evidence="4 5" key="1">
    <citation type="journal article" date="2012" name="J. Bacteriol.">
        <title>Complete genome sequence of the B12-producing Shimwellia blattae strain DSM 4481, isolated from a cockroach.</title>
        <authorList>
            <person name="Brzuszkiewicz E."/>
            <person name="Waschkowitz T."/>
            <person name="Wiezer A."/>
            <person name="Daniel R."/>
        </authorList>
    </citation>
    <scope>NUCLEOTIDE SEQUENCE [LARGE SCALE GENOMIC DNA]</scope>
    <source>
        <strain evidence="5">ATCC 29907 / DSM 4481 / JCM 1650 / NBRC 105725 / CDC 9005-74</strain>
    </source>
</reference>
<comment type="similarity">
    <text evidence="1">Belongs to the UPF0319 family.</text>
</comment>
<dbReference type="HOGENOM" id="CLU_073782_2_0_6"/>
<dbReference type="PANTHER" id="PTHR38108:SF1">
    <property type="entry name" value="UPF0319 PROTEIN YCCT"/>
    <property type="match status" value="1"/>
</dbReference>
<dbReference type="AlphaFoldDB" id="I2BAK0"/>
<dbReference type="eggNOG" id="COG3110">
    <property type="taxonomic scope" value="Bacteria"/>
</dbReference>
<dbReference type="KEGG" id="ebt:EBL_c24680"/>
<evidence type="ECO:0000256" key="2">
    <source>
        <dbReference type="ARBA" id="ARBA00022729"/>
    </source>
</evidence>
<name>I2BAK0_SHIBC</name>
<protein>
    <submittedName>
        <fullName evidence="4">Putative exported protein</fullName>
    </submittedName>
</protein>
<feature type="chain" id="PRO_5003656038" evidence="3">
    <location>
        <begin position="19"/>
        <end position="187"/>
    </location>
</feature>